<evidence type="ECO:0000313" key="1">
    <source>
        <dbReference type="EMBL" id="TFK71443.1"/>
    </source>
</evidence>
<protein>
    <submittedName>
        <fullName evidence="1">Uncharacterized protein</fullName>
    </submittedName>
</protein>
<accession>A0ACD3B093</accession>
<reference evidence="1 2" key="1">
    <citation type="journal article" date="2019" name="Nat. Ecol. Evol.">
        <title>Megaphylogeny resolves global patterns of mushroom evolution.</title>
        <authorList>
            <person name="Varga T."/>
            <person name="Krizsan K."/>
            <person name="Foldi C."/>
            <person name="Dima B."/>
            <person name="Sanchez-Garcia M."/>
            <person name="Sanchez-Ramirez S."/>
            <person name="Szollosi G.J."/>
            <person name="Szarkandi J.G."/>
            <person name="Papp V."/>
            <person name="Albert L."/>
            <person name="Andreopoulos W."/>
            <person name="Angelini C."/>
            <person name="Antonin V."/>
            <person name="Barry K.W."/>
            <person name="Bougher N.L."/>
            <person name="Buchanan P."/>
            <person name="Buyck B."/>
            <person name="Bense V."/>
            <person name="Catcheside P."/>
            <person name="Chovatia M."/>
            <person name="Cooper J."/>
            <person name="Damon W."/>
            <person name="Desjardin D."/>
            <person name="Finy P."/>
            <person name="Geml J."/>
            <person name="Haridas S."/>
            <person name="Hughes K."/>
            <person name="Justo A."/>
            <person name="Karasinski D."/>
            <person name="Kautmanova I."/>
            <person name="Kiss B."/>
            <person name="Kocsube S."/>
            <person name="Kotiranta H."/>
            <person name="LaButti K.M."/>
            <person name="Lechner B.E."/>
            <person name="Liimatainen K."/>
            <person name="Lipzen A."/>
            <person name="Lukacs Z."/>
            <person name="Mihaltcheva S."/>
            <person name="Morgado L.N."/>
            <person name="Niskanen T."/>
            <person name="Noordeloos M.E."/>
            <person name="Ohm R.A."/>
            <person name="Ortiz-Santana B."/>
            <person name="Ovrebo C."/>
            <person name="Racz N."/>
            <person name="Riley R."/>
            <person name="Savchenko A."/>
            <person name="Shiryaev A."/>
            <person name="Soop K."/>
            <person name="Spirin V."/>
            <person name="Szebenyi C."/>
            <person name="Tomsovsky M."/>
            <person name="Tulloss R.E."/>
            <person name="Uehling J."/>
            <person name="Grigoriev I.V."/>
            <person name="Vagvolgyi C."/>
            <person name="Papp T."/>
            <person name="Martin F.M."/>
            <person name="Miettinen O."/>
            <person name="Hibbett D.S."/>
            <person name="Nagy L.G."/>
        </authorList>
    </citation>
    <scope>NUCLEOTIDE SEQUENCE [LARGE SCALE GENOMIC DNA]</scope>
    <source>
        <strain evidence="1 2">NL-1719</strain>
    </source>
</reference>
<gene>
    <name evidence="1" type="ORF">BDN72DRAFT_837684</name>
</gene>
<name>A0ACD3B093_9AGAR</name>
<dbReference type="Proteomes" id="UP000308600">
    <property type="component" value="Unassembled WGS sequence"/>
</dbReference>
<dbReference type="EMBL" id="ML208298">
    <property type="protein sequence ID" value="TFK71443.1"/>
    <property type="molecule type" value="Genomic_DNA"/>
</dbReference>
<proteinExistence type="predicted"/>
<organism evidence="1 2">
    <name type="scientific">Pluteus cervinus</name>
    <dbReference type="NCBI Taxonomy" id="181527"/>
    <lineage>
        <taxon>Eukaryota</taxon>
        <taxon>Fungi</taxon>
        <taxon>Dikarya</taxon>
        <taxon>Basidiomycota</taxon>
        <taxon>Agaricomycotina</taxon>
        <taxon>Agaricomycetes</taxon>
        <taxon>Agaricomycetidae</taxon>
        <taxon>Agaricales</taxon>
        <taxon>Pluteineae</taxon>
        <taxon>Pluteaceae</taxon>
        <taxon>Pluteus</taxon>
    </lineage>
</organism>
<evidence type="ECO:0000313" key="2">
    <source>
        <dbReference type="Proteomes" id="UP000308600"/>
    </source>
</evidence>
<keyword evidence="2" id="KW-1185">Reference proteome</keyword>
<sequence>MRAALHPFARLQGHTAARYRTPQCSYSCKLSPYARSTFRNHVQRTFTSTGCLSTRPAAPEKTKKPTLRENIYTIPNILTVSRILACPVLGWSILEGNFVLSTSLLAYAGITDWVDGFLARRYQMQTVVGTILDPAADKLLMTTLAVTLMMKGLLPIPLAVVILGRDVLLSISAFYIRYTSLPHPKTFNRYWDFSIPSAEVRPTYLSKVNTALQIGLMGVTTVGPLLPFDLGLSLLGFQWLVASTTIGSGLQYVFSKDAVRIISHR</sequence>